<dbReference type="PROSITE" id="PS50263">
    <property type="entry name" value="CN_HYDROLASE"/>
    <property type="match status" value="1"/>
</dbReference>
<dbReference type="InterPro" id="IPR001110">
    <property type="entry name" value="UPF0012_CS"/>
</dbReference>
<dbReference type="InterPro" id="IPR003010">
    <property type="entry name" value="C-N_Hydrolase"/>
</dbReference>
<evidence type="ECO:0000313" key="3">
    <source>
        <dbReference type="EMBL" id="GLS22444.1"/>
    </source>
</evidence>
<sequence>MSGSYTAAAPVPSPLDGAVPQRDNTRFMIAGIQMPVPIGGKNIPTMIAQLEKTVALYPGVDMVVFSELAMHGPLHACASKDPLADEAVFQAFAARHRIWIVPGTAFVEREGKIYNHAVVINPQGEIAGRYDKMFPFLPFEAGVTGGSQFLIFDVPDIGRFGLTICYDIWFPETTRTLTSAGVEVLIHPVLTGTTDRNAELAIVQATAVMFSCYVVDVNGLDAGGVGQSLVADPTGRVVHQCGQATEIFPINVDLGLVRQVRSEGANGLGQVLKSFRDKNAVLDTYANNGMTPYLDSLGPLRPMRKRLDPTD</sequence>
<proteinExistence type="inferred from homology"/>
<comment type="caution">
    <text evidence="3">The sequence shown here is derived from an EMBL/GenBank/DDBJ whole genome shotgun (WGS) entry which is preliminary data.</text>
</comment>
<protein>
    <submittedName>
        <fullName evidence="3">Nitrilase</fullName>
    </submittedName>
</protein>
<dbReference type="SUPFAM" id="SSF56317">
    <property type="entry name" value="Carbon-nitrogen hydrolase"/>
    <property type="match status" value="1"/>
</dbReference>
<dbReference type="Proteomes" id="UP001156882">
    <property type="component" value="Unassembled WGS sequence"/>
</dbReference>
<dbReference type="Gene3D" id="3.60.110.10">
    <property type="entry name" value="Carbon-nitrogen hydrolase"/>
    <property type="match status" value="1"/>
</dbReference>
<keyword evidence="4" id="KW-1185">Reference proteome</keyword>
<feature type="domain" description="CN hydrolase" evidence="2">
    <location>
        <begin position="27"/>
        <end position="254"/>
    </location>
</feature>
<dbReference type="Pfam" id="PF00795">
    <property type="entry name" value="CN_hydrolase"/>
    <property type="match status" value="1"/>
</dbReference>
<dbReference type="InterPro" id="IPR036526">
    <property type="entry name" value="C-N_Hydrolase_sf"/>
</dbReference>
<dbReference type="PANTHER" id="PTHR23088:SF27">
    <property type="entry name" value="DEAMINATED GLUTATHIONE AMIDASE"/>
    <property type="match status" value="1"/>
</dbReference>
<gene>
    <name evidence="3" type="ORF">GCM10007874_54620</name>
</gene>
<accession>A0ABQ6CRU0</accession>
<dbReference type="CDD" id="cd07197">
    <property type="entry name" value="nitrilase"/>
    <property type="match status" value="1"/>
</dbReference>
<dbReference type="RefSeq" id="WP_284315406.1">
    <property type="nucleotide sequence ID" value="NZ_BSPC01000063.1"/>
</dbReference>
<dbReference type="EMBL" id="BSPC01000063">
    <property type="protein sequence ID" value="GLS22444.1"/>
    <property type="molecule type" value="Genomic_DNA"/>
</dbReference>
<evidence type="ECO:0000256" key="1">
    <source>
        <dbReference type="ARBA" id="ARBA00010613"/>
    </source>
</evidence>
<evidence type="ECO:0000259" key="2">
    <source>
        <dbReference type="PROSITE" id="PS50263"/>
    </source>
</evidence>
<dbReference type="PROSITE" id="PS01227">
    <property type="entry name" value="UPF0012"/>
    <property type="match status" value="1"/>
</dbReference>
<evidence type="ECO:0000313" key="4">
    <source>
        <dbReference type="Proteomes" id="UP001156882"/>
    </source>
</evidence>
<reference evidence="4" key="1">
    <citation type="journal article" date="2019" name="Int. J. Syst. Evol. Microbiol.">
        <title>The Global Catalogue of Microorganisms (GCM) 10K type strain sequencing project: providing services to taxonomists for standard genome sequencing and annotation.</title>
        <authorList>
            <consortium name="The Broad Institute Genomics Platform"/>
            <consortium name="The Broad Institute Genome Sequencing Center for Infectious Disease"/>
            <person name="Wu L."/>
            <person name="Ma J."/>
        </authorList>
    </citation>
    <scope>NUCLEOTIDE SEQUENCE [LARGE SCALE GENOMIC DNA]</scope>
    <source>
        <strain evidence="4">NBRC 101365</strain>
    </source>
</reference>
<comment type="similarity">
    <text evidence="1">Belongs to the carbon-nitrogen hydrolase superfamily. NIT1/NIT2 family.</text>
</comment>
<name>A0ABQ6CRU0_9HYPH</name>
<organism evidence="3 4">
    <name type="scientific">Labrys miyagiensis</name>
    <dbReference type="NCBI Taxonomy" id="346912"/>
    <lineage>
        <taxon>Bacteria</taxon>
        <taxon>Pseudomonadati</taxon>
        <taxon>Pseudomonadota</taxon>
        <taxon>Alphaproteobacteria</taxon>
        <taxon>Hyphomicrobiales</taxon>
        <taxon>Xanthobacteraceae</taxon>
        <taxon>Labrys</taxon>
    </lineage>
</organism>
<dbReference type="PANTHER" id="PTHR23088">
    <property type="entry name" value="NITRILASE-RELATED"/>
    <property type="match status" value="1"/>
</dbReference>